<evidence type="ECO:0000313" key="1">
    <source>
        <dbReference type="EMBL" id="PMP17153.1"/>
    </source>
</evidence>
<dbReference type="GO" id="GO:0003677">
    <property type="term" value="F:DNA binding"/>
    <property type="evidence" value="ECO:0007669"/>
    <property type="project" value="InterPro"/>
</dbReference>
<dbReference type="AlphaFoldDB" id="A0A2N7NMF9"/>
<gene>
    <name evidence="1" type="ORF">BCS92_05510</name>
    <name evidence="2" type="ORF">FC057_10515</name>
</gene>
<evidence type="ECO:0000313" key="4">
    <source>
        <dbReference type="Proteomes" id="UP000308018"/>
    </source>
</evidence>
<sequence>MNGIDSIGEFSRTKQGAFNEACCVFARSENMARLAEVIGMSPTMLRNKLNPDQPHVLSCVEAITLAKVSGNHIIVNSLLLGLGVVTAYIPPNTTDDAFVLCALESSTHSGELSRMALEYAGKPRLTRAQKYEIVQTVHANISGQVLLLNSLEKLNQGVGLLKAIGRKGGR</sequence>
<dbReference type="RefSeq" id="WP_016799974.1">
    <property type="nucleotide sequence ID" value="NZ_MDBP01000030.1"/>
</dbReference>
<dbReference type="Proteomes" id="UP000235579">
    <property type="component" value="Unassembled WGS sequence"/>
</dbReference>
<dbReference type="InterPro" id="IPR009679">
    <property type="entry name" value="Phage_186_CII-like"/>
</dbReference>
<evidence type="ECO:0000313" key="3">
    <source>
        <dbReference type="Proteomes" id="UP000235579"/>
    </source>
</evidence>
<accession>A0A2N7NMF9</accession>
<dbReference type="EMBL" id="SYVV01000016">
    <property type="protein sequence ID" value="TKG33558.1"/>
    <property type="molecule type" value="Genomic_DNA"/>
</dbReference>
<reference evidence="1" key="2">
    <citation type="submission" date="2016-07" db="EMBL/GenBank/DDBJ databases">
        <authorList>
            <person name="Wan K."/>
            <person name="Booth B."/>
            <person name="Spirohn K."/>
            <person name="Hao T."/>
            <person name="Hu Y."/>
            <person name="Calderwood M."/>
            <person name="Hill D."/>
            <person name="Mohr S."/>
            <person name="Vidal M."/>
            <person name="Celniker S."/>
            <person name="Perrimon N."/>
        </authorList>
    </citation>
    <scope>NUCLEOTIDE SEQUENCE</scope>
    <source>
        <strain evidence="1">10N.222.48.A2</strain>
    </source>
</reference>
<reference evidence="3" key="1">
    <citation type="submission" date="2016-07" db="EMBL/GenBank/DDBJ databases">
        <title>Nontailed viruses are major unrecognized killers of bacteria in the ocean.</title>
        <authorList>
            <person name="Kauffman K."/>
            <person name="Hussain F."/>
            <person name="Yang J."/>
            <person name="Arevalo P."/>
            <person name="Brown J."/>
            <person name="Cutler M."/>
            <person name="Kelly L."/>
            <person name="Polz M.F."/>
        </authorList>
    </citation>
    <scope>NUCLEOTIDE SEQUENCE [LARGE SCALE GENOMIC DNA]</scope>
    <source>
        <strain evidence="3">10N.222.48.A2</strain>
    </source>
</reference>
<organism evidence="1 3">
    <name type="scientific">Vibrio tasmaniensis</name>
    <dbReference type="NCBI Taxonomy" id="212663"/>
    <lineage>
        <taxon>Bacteria</taxon>
        <taxon>Pseudomonadati</taxon>
        <taxon>Pseudomonadota</taxon>
        <taxon>Gammaproteobacteria</taxon>
        <taxon>Vibrionales</taxon>
        <taxon>Vibrionaceae</taxon>
        <taxon>Vibrio</taxon>
    </lineage>
</organism>
<evidence type="ECO:0000313" key="2">
    <source>
        <dbReference type="EMBL" id="TKG33558.1"/>
    </source>
</evidence>
<dbReference type="Pfam" id="PF06892">
    <property type="entry name" value="Phage_CP76"/>
    <property type="match status" value="1"/>
</dbReference>
<proteinExistence type="predicted"/>
<dbReference type="EMBL" id="MDBP01000030">
    <property type="protein sequence ID" value="PMP17153.1"/>
    <property type="molecule type" value="Genomic_DNA"/>
</dbReference>
<reference evidence="2 4" key="4">
    <citation type="submission" date="2019-04" db="EMBL/GenBank/DDBJ databases">
        <title>A reverse ecology approach based on a biological definition of microbial populations.</title>
        <authorList>
            <person name="Arevalo P."/>
            <person name="Vaninsberghe D."/>
            <person name="Elsherbini J."/>
            <person name="Gore J."/>
            <person name="Polz M."/>
        </authorList>
    </citation>
    <scope>NUCLEOTIDE SEQUENCE [LARGE SCALE GENOMIC DNA]</scope>
    <source>
        <strain evidence="2 4">10N.222.45.A8</strain>
    </source>
</reference>
<protein>
    <submittedName>
        <fullName evidence="1">Uncharacterized protein</fullName>
    </submittedName>
</protein>
<reference evidence="1" key="3">
    <citation type="journal article" date="2018" name="Nature">
        <title>A major lineage of non-tailed dsDNA viruses as unrecognized killers of marine bacteria.</title>
        <authorList>
            <person name="Kauffman K.M."/>
            <person name="Hussain F.A."/>
            <person name="Yang J."/>
            <person name="Arevalo P."/>
            <person name="Brown J.M."/>
            <person name="Chang W.K."/>
            <person name="VanInsberghe D."/>
            <person name="Elsherbini J."/>
            <person name="Sharma R.S."/>
            <person name="Cutler M.B."/>
            <person name="Kelly L."/>
            <person name="Polz M.F."/>
        </authorList>
    </citation>
    <scope>NUCLEOTIDE SEQUENCE</scope>
    <source>
        <strain evidence="1">10N.222.48.A2</strain>
    </source>
</reference>
<comment type="caution">
    <text evidence="1">The sequence shown here is derived from an EMBL/GenBank/DDBJ whole genome shotgun (WGS) entry which is preliminary data.</text>
</comment>
<dbReference type="Proteomes" id="UP000308018">
    <property type="component" value="Unassembled WGS sequence"/>
</dbReference>
<name>A0A2N7NMF9_9VIBR</name>